<organism evidence="3 4">
    <name type="scientific">Microbacterium terrae</name>
    <dbReference type="NCBI Taxonomy" id="69369"/>
    <lineage>
        <taxon>Bacteria</taxon>
        <taxon>Bacillati</taxon>
        <taxon>Actinomycetota</taxon>
        <taxon>Actinomycetes</taxon>
        <taxon>Micrococcales</taxon>
        <taxon>Microbacteriaceae</taxon>
        <taxon>Microbacterium</taxon>
    </lineage>
</organism>
<dbReference type="STRING" id="92835.RS81_01501"/>
<gene>
    <name evidence="3" type="ORF">RS81_01501</name>
</gene>
<dbReference type="PATRIC" id="fig|92835.4.peg.1519"/>
<feature type="transmembrane region" description="Helical" evidence="2">
    <location>
        <begin position="184"/>
        <end position="205"/>
    </location>
</feature>
<feature type="transmembrane region" description="Helical" evidence="2">
    <location>
        <begin position="139"/>
        <end position="172"/>
    </location>
</feature>
<comment type="caution">
    <text evidence="3">The sequence shown here is derived from an EMBL/GenBank/DDBJ whole genome shotgun (WGS) entry which is preliminary data.</text>
</comment>
<proteinExistence type="predicted"/>
<keyword evidence="2" id="KW-0472">Membrane</keyword>
<dbReference type="Proteomes" id="UP000033956">
    <property type="component" value="Unassembled WGS sequence"/>
</dbReference>
<accession>A0A0M2H3F2</accession>
<feature type="region of interest" description="Disordered" evidence="1">
    <location>
        <begin position="1"/>
        <end position="72"/>
    </location>
</feature>
<keyword evidence="4" id="KW-1185">Reference proteome</keyword>
<keyword evidence="2" id="KW-1133">Transmembrane helix</keyword>
<name>A0A0M2H3F2_9MICO</name>
<sequence>MPAAGAGPAGADPDAVEAAADQAAAETPAADSGAAAPGSIAERTDEAAASPASASSSRPDAPSPASAPIVEPVSPDVTVAGDAAFLPGVHRGGYLRLPTAPIQVTTQSAPSEPGVEEPHELLWEPAPEPVLPHRGLAGWALLFAIIGLVVSFFVGWGFPIGVVAIVSALLALRRPLESRAMAVWALSLGVVSVLYSAGWLAFAAMRAELFV</sequence>
<protein>
    <recommendedName>
        <fullName evidence="5">DUF4190 domain-containing protein</fullName>
    </recommendedName>
</protein>
<evidence type="ECO:0000256" key="1">
    <source>
        <dbReference type="SAM" id="MobiDB-lite"/>
    </source>
</evidence>
<feature type="compositionally biased region" description="Low complexity" evidence="1">
    <location>
        <begin position="1"/>
        <end position="68"/>
    </location>
</feature>
<dbReference type="EMBL" id="JYIZ01000045">
    <property type="protein sequence ID" value="KJL40957.1"/>
    <property type="molecule type" value="Genomic_DNA"/>
</dbReference>
<evidence type="ECO:0008006" key="5">
    <source>
        <dbReference type="Google" id="ProtNLM"/>
    </source>
</evidence>
<reference evidence="3 4" key="1">
    <citation type="submission" date="2015-02" db="EMBL/GenBank/DDBJ databases">
        <title>Draft genome sequences of ten Microbacterium spp. with emphasis on heavy metal contaminated environments.</title>
        <authorList>
            <person name="Corretto E."/>
        </authorList>
    </citation>
    <scope>NUCLEOTIDE SEQUENCE [LARGE SCALE GENOMIC DNA]</scope>
    <source>
        <strain evidence="3 4">DSM 12510</strain>
    </source>
</reference>
<evidence type="ECO:0000313" key="3">
    <source>
        <dbReference type="EMBL" id="KJL40957.1"/>
    </source>
</evidence>
<evidence type="ECO:0000313" key="4">
    <source>
        <dbReference type="Proteomes" id="UP000033956"/>
    </source>
</evidence>
<evidence type="ECO:0000256" key="2">
    <source>
        <dbReference type="SAM" id="Phobius"/>
    </source>
</evidence>
<keyword evidence="2" id="KW-0812">Transmembrane</keyword>
<dbReference type="AlphaFoldDB" id="A0A0M2H3F2"/>